<reference evidence="4" key="1">
    <citation type="submission" date="2016-06" db="EMBL/GenBank/DDBJ databases">
        <authorList>
            <person name="Rodrigo-Torres L."/>
            <person name="Arahal R.D."/>
            <person name="Lucena T."/>
        </authorList>
    </citation>
    <scope>NUCLEOTIDE SEQUENCE [LARGE SCALE GENOMIC DNA]</scope>
    <source>
        <strain evidence="4">CECT8203</strain>
    </source>
</reference>
<dbReference type="Proteomes" id="UP000219336">
    <property type="component" value="Unassembled WGS sequence"/>
</dbReference>
<feature type="compositionally biased region" description="Basic and acidic residues" evidence="1">
    <location>
        <begin position="191"/>
        <end position="208"/>
    </location>
</feature>
<gene>
    <name evidence="3" type="ORF">VTH8203_01055</name>
</gene>
<keyword evidence="2" id="KW-0472">Membrane</keyword>
<sequence length="511" mass="57835">MTLSDILANGVIILLILIITTIIGEKQKESIKVEQAKEITVILSREIASSLVMNSLKSSPPSILHDYNNSLLDKKIIKDRIPIFELLNNGVYEVQSKKFWSKKSLLTQDSSLDSYLSSLSKKNRMLFRIDIYDITNYYLFISILEDHKLKPKHWHFMGEDIMSEYGKNVLKIIDNKSGDNSLNNDISNEDPLSKGKNTTDEGSEKESENIIFEQELSENTGSQYIDESFISQDSLNIGDNHSYNESYESLDTSTNETSTINIVGLSVLNSETSNINFVDTLAMSYAIMLQVNIEITNGTFESLEKINPIEVSKTVKKITSTNDFKYWASDIMYLINLDNSSSLYNVDLVEKTGGYAAIGLYENRPANDIRLYNSAIAPPLNKSSDYFLEINLNTYPLPHKGNRINLDRNSVLLYVDNIKNENHRWRLIGVLDSKTRQITLGLIFSQYNNNTRELILPAEESKPSIQGEAVASNIPPIVSKSVKVAIILFIALFVVLLLFFSKILKSVYHEK</sequence>
<evidence type="ECO:0000256" key="1">
    <source>
        <dbReference type="SAM" id="MobiDB-lite"/>
    </source>
</evidence>
<feature type="transmembrane region" description="Helical" evidence="2">
    <location>
        <begin position="484"/>
        <end position="504"/>
    </location>
</feature>
<keyword evidence="2" id="KW-0812">Transmembrane</keyword>
<organism evidence="3 4">
    <name type="scientific">Vibrio thalassae</name>
    <dbReference type="NCBI Taxonomy" id="1243014"/>
    <lineage>
        <taxon>Bacteria</taxon>
        <taxon>Pseudomonadati</taxon>
        <taxon>Pseudomonadota</taxon>
        <taxon>Gammaproteobacteria</taxon>
        <taxon>Vibrionales</taxon>
        <taxon>Vibrionaceae</taxon>
        <taxon>Vibrio</taxon>
    </lineage>
</organism>
<proteinExistence type="predicted"/>
<evidence type="ECO:0000313" key="3">
    <source>
        <dbReference type="EMBL" id="SNX47451.1"/>
    </source>
</evidence>
<keyword evidence="2" id="KW-1133">Transmembrane helix</keyword>
<name>A0A240EG00_9VIBR</name>
<evidence type="ECO:0000313" key="4">
    <source>
        <dbReference type="Proteomes" id="UP000219336"/>
    </source>
</evidence>
<dbReference type="EMBL" id="OANU01000009">
    <property type="protein sequence ID" value="SNX47451.1"/>
    <property type="molecule type" value="Genomic_DNA"/>
</dbReference>
<feature type="transmembrane region" description="Helical" evidence="2">
    <location>
        <begin position="6"/>
        <end position="24"/>
    </location>
</feature>
<accession>A0A240EG00</accession>
<dbReference type="AlphaFoldDB" id="A0A240EG00"/>
<keyword evidence="4" id="KW-1185">Reference proteome</keyword>
<evidence type="ECO:0000256" key="2">
    <source>
        <dbReference type="SAM" id="Phobius"/>
    </source>
</evidence>
<feature type="region of interest" description="Disordered" evidence="1">
    <location>
        <begin position="180"/>
        <end position="208"/>
    </location>
</feature>
<protein>
    <submittedName>
        <fullName evidence="3">Uncharacterized protein</fullName>
    </submittedName>
</protein>